<organism evidence="2 3">
    <name type="scientific">Trichomonas vaginalis (strain ATCC PRA-98 / G3)</name>
    <dbReference type="NCBI Taxonomy" id="412133"/>
    <lineage>
        <taxon>Eukaryota</taxon>
        <taxon>Metamonada</taxon>
        <taxon>Parabasalia</taxon>
        <taxon>Trichomonadida</taxon>
        <taxon>Trichomonadidae</taxon>
        <taxon>Trichomonas</taxon>
    </lineage>
</organism>
<dbReference type="Proteomes" id="UP000001542">
    <property type="component" value="Unassembled WGS sequence"/>
</dbReference>
<dbReference type="KEGG" id="tva:4759922"/>
<dbReference type="EMBL" id="DS113547">
    <property type="protein sequence ID" value="EAY02091.1"/>
    <property type="molecule type" value="Genomic_DNA"/>
</dbReference>
<proteinExistence type="predicted"/>
<dbReference type="RefSeq" id="XP_001330846.1">
    <property type="nucleotide sequence ID" value="XM_001330810.1"/>
</dbReference>
<evidence type="ECO:0000313" key="3">
    <source>
        <dbReference type="Proteomes" id="UP000001542"/>
    </source>
</evidence>
<accession>A2EZ42</accession>
<name>A2EZ42_TRIV3</name>
<feature type="coiled-coil region" evidence="1">
    <location>
        <begin position="188"/>
        <end position="271"/>
    </location>
</feature>
<evidence type="ECO:0000313" key="2">
    <source>
        <dbReference type="EMBL" id="EAY02091.1"/>
    </source>
</evidence>
<feature type="coiled-coil region" evidence="1">
    <location>
        <begin position="318"/>
        <end position="370"/>
    </location>
</feature>
<reference evidence="2" key="1">
    <citation type="submission" date="2006-10" db="EMBL/GenBank/DDBJ databases">
        <authorList>
            <person name="Amadeo P."/>
            <person name="Zhao Q."/>
            <person name="Wortman J."/>
            <person name="Fraser-Liggett C."/>
            <person name="Carlton J."/>
        </authorList>
    </citation>
    <scope>NUCLEOTIDE SEQUENCE</scope>
    <source>
        <strain evidence="2">G3</strain>
    </source>
</reference>
<dbReference type="VEuPathDB" id="TrichDB:TVAGG3_0754370"/>
<dbReference type="VEuPathDB" id="TrichDB:TVAG_485260"/>
<reference evidence="2" key="2">
    <citation type="journal article" date="2007" name="Science">
        <title>Draft genome sequence of the sexually transmitted pathogen Trichomonas vaginalis.</title>
        <authorList>
            <person name="Carlton J.M."/>
            <person name="Hirt R.P."/>
            <person name="Silva J.C."/>
            <person name="Delcher A.L."/>
            <person name="Schatz M."/>
            <person name="Zhao Q."/>
            <person name="Wortman J.R."/>
            <person name="Bidwell S.L."/>
            <person name="Alsmark U.C.M."/>
            <person name="Besteiro S."/>
            <person name="Sicheritz-Ponten T."/>
            <person name="Noel C.J."/>
            <person name="Dacks J.B."/>
            <person name="Foster P.G."/>
            <person name="Simillion C."/>
            <person name="Van de Peer Y."/>
            <person name="Miranda-Saavedra D."/>
            <person name="Barton G.J."/>
            <person name="Westrop G.D."/>
            <person name="Mueller S."/>
            <person name="Dessi D."/>
            <person name="Fiori P.L."/>
            <person name="Ren Q."/>
            <person name="Paulsen I."/>
            <person name="Zhang H."/>
            <person name="Bastida-Corcuera F.D."/>
            <person name="Simoes-Barbosa A."/>
            <person name="Brown M.T."/>
            <person name="Hayes R.D."/>
            <person name="Mukherjee M."/>
            <person name="Okumura C.Y."/>
            <person name="Schneider R."/>
            <person name="Smith A.J."/>
            <person name="Vanacova S."/>
            <person name="Villalvazo M."/>
            <person name="Haas B.J."/>
            <person name="Pertea M."/>
            <person name="Feldblyum T.V."/>
            <person name="Utterback T.R."/>
            <person name="Shu C.L."/>
            <person name="Osoegawa K."/>
            <person name="de Jong P.J."/>
            <person name="Hrdy I."/>
            <person name="Horvathova L."/>
            <person name="Zubacova Z."/>
            <person name="Dolezal P."/>
            <person name="Malik S.B."/>
            <person name="Logsdon J.M. Jr."/>
            <person name="Henze K."/>
            <person name="Gupta A."/>
            <person name="Wang C.C."/>
            <person name="Dunne R.L."/>
            <person name="Upcroft J.A."/>
            <person name="Upcroft P."/>
            <person name="White O."/>
            <person name="Salzberg S.L."/>
            <person name="Tang P."/>
            <person name="Chiu C.-H."/>
            <person name="Lee Y.-S."/>
            <person name="Embley T.M."/>
            <person name="Coombs G.H."/>
            <person name="Mottram J.C."/>
            <person name="Tachezy J."/>
            <person name="Fraser-Liggett C.M."/>
            <person name="Johnson P.J."/>
        </authorList>
    </citation>
    <scope>NUCLEOTIDE SEQUENCE [LARGE SCALE GENOMIC DNA]</scope>
    <source>
        <strain evidence="2">G3</strain>
    </source>
</reference>
<dbReference type="SMR" id="A2EZ42"/>
<gene>
    <name evidence="2" type="ORF">TVAG_485260</name>
</gene>
<evidence type="ECO:0000256" key="1">
    <source>
        <dbReference type="SAM" id="Coils"/>
    </source>
</evidence>
<dbReference type="AlphaFoldDB" id="A2EZ42"/>
<dbReference type="InParanoid" id="A2EZ42"/>
<keyword evidence="3" id="KW-1185">Reference proteome</keyword>
<sequence length="372" mass="43928">MQPNSNDVFAEISRVKLTIKGYQKQIASKRSEIQKLKSQNIKYQQKLQKTVELDMNNFVNYNITAMGQAHVEKLYEKKQIIENLEKEFKKLEEQCNNRRLIVTQHKNEGFATTKKIDFNKTKTNTTRAINNTSKIEKSYDKIHQLDKKIEAKSNYVKNLQSKISSLAIQQFQTKESDDPETLLLINDIRKAKLEIEKTNKNIEDLQLSMKYQENPQDIPIDIQYIDENDAEDIQEQLKSMQNEIDFIENETHQTELEIEQLLENYEELSNHYRFISSLPKTNKNIQINENVSVQNLVNQVKKLAKIKSTKPIDSKTELLKEQNNCKKLEEQIEQKKRLLTYKIAQLYKTKFQTKQKIENAKNKIKELENRIK</sequence>
<protein>
    <submittedName>
        <fullName evidence="2">Uncharacterized protein</fullName>
    </submittedName>
</protein>
<feature type="coiled-coil region" evidence="1">
    <location>
        <begin position="19"/>
        <end position="101"/>
    </location>
</feature>
<keyword evidence="1" id="KW-0175">Coiled coil</keyword>